<reference evidence="1 2" key="1">
    <citation type="journal article" date="2008" name="Nat. Biotechnol.">
        <title>Genome sequencing and analysis of the filamentous fungus Penicillium chrysogenum.</title>
        <authorList>
            <person name="van den Berg M.A."/>
            <person name="Albang R."/>
            <person name="Albermann K."/>
            <person name="Badger J.H."/>
            <person name="Daran J.-M."/>
            <person name="Driessen A.J.M."/>
            <person name="Garcia-Estrada C."/>
            <person name="Fedorova N.D."/>
            <person name="Harris D.M."/>
            <person name="Heijne W.H.M."/>
            <person name="Joardar V.S."/>
            <person name="Kiel J.A.K.W."/>
            <person name="Kovalchuk A."/>
            <person name="Martin J.F."/>
            <person name="Nierman W.C."/>
            <person name="Nijland J.G."/>
            <person name="Pronk J.T."/>
            <person name="Roubos J.A."/>
            <person name="van der Klei I.J."/>
            <person name="van Peij N.N.M.E."/>
            <person name="Veenhuis M."/>
            <person name="von Doehren H."/>
            <person name="Wagner C."/>
            <person name="Wortman J.R."/>
            <person name="Bovenberg R.A.L."/>
        </authorList>
    </citation>
    <scope>NUCLEOTIDE SEQUENCE [LARGE SCALE GENOMIC DNA]</scope>
    <source>
        <strain evidence="2">ATCC 28089 / DSM 1075 / NRRL 1951 / Wisconsin 54-1255</strain>
    </source>
</reference>
<dbReference type="EMBL" id="AM920431">
    <property type="protein sequence ID" value="CAP93834.1"/>
    <property type="molecule type" value="Genomic_DNA"/>
</dbReference>
<accession>B6H9P6</accession>
<sequence length="129" mass="14476">MSWRQNTQNRIRKVTCSFFFPSNVVCYIKADLRSSCEKERRNIEFFYPVPRLKDRAGPPQISATNLGNTLMTTRGADGVAVPFVEILQRNSHWMTDGTPSSHEGITAALPSRQMFSSLVGADAQFSKGF</sequence>
<dbReference type="HOGENOM" id="CLU_1949522_0_0_1"/>
<protein>
    <submittedName>
        <fullName evidence="1">Uncharacterized protein</fullName>
    </submittedName>
</protein>
<keyword evidence="2" id="KW-1185">Reference proteome</keyword>
<organism evidence="1 2">
    <name type="scientific">Penicillium rubens (strain ATCC 28089 / DSM 1075 / NRRL 1951 / Wisconsin 54-1255)</name>
    <name type="common">Penicillium chrysogenum</name>
    <dbReference type="NCBI Taxonomy" id="500485"/>
    <lineage>
        <taxon>Eukaryota</taxon>
        <taxon>Fungi</taxon>
        <taxon>Dikarya</taxon>
        <taxon>Ascomycota</taxon>
        <taxon>Pezizomycotina</taxon>
        <taxon>Eurotiomycetes</taxon>
        <taxon>Eurotiomycetidae</taxon>
        <taxon>Eurotiales</taxon>
        <taxon>Aspergillaceae</taxon>
        <taxon>Penicillium</taxon>
        <taxon>Penicillium chrysogenum species complex</taxon>
    </lineage>
</organism>
<evidence type="ECO:0000313" key="1">
    <source>
        <dbReference type="EMBL" id="CAP93834.1"/>
    </source>
</evidence>
<evidence type="ECO:0000313" key="2">
    <source>
        <dbReference type="Proteomes" id="UP000000724"/>
    </source>
</evidence>
<proteinExistence type="predicted"/>
<gene>
    <name evidence="1" type="ORF">Pc16g11640</name>
    <name evidence="1" type="ORF">PCH_Pc16g11640</name>
</gene>
<dbReference type="AlphaFoldDB" id="B6H9P6"/>
<dbReference type="Proteomes" id="UP000000724">
    <property type="component" value="Contig Pc00c16"/>
</dbReference>
<name>B6H9P6_PENRW</name>
<dbReference type="VEuPathDB" id="FungiDB:PCH_Pc16g11640"/>